<reference evidence="2 3" key="1">
    <citation type="submission" date="2017-11" db="EMBL/GenBank/DDBJ databases">
        <title>Streptomyces carmine sp. nov., a novel actinomycete isolated from Sophora alopecuroides in Xinjiang, China.</title>
        <authorList>
            <person name="Wang Y."/>
            <person name="Luo X."/>
            <person name="Wan C."/>
            <person name="Zhang L."/>
        </authorList>
    </citation>
    <scope>NUCLEOTIDE SEQUENCE [LARGE SCALE GENOMIC DNA]</scope>
    <source>
        <strain evidence="2 3">TRM SA0054</strain>
    </source>
</reference>
<dbReference type="RefSeq" id="WP_100200488.1">
    <property type="nucleotide sequence ID" value="NZ_PGGW01000010.1"/>
</dbReference>
<evidence type="ECO:0000256" key="1">
    <source>
        <dbReference type="SAM" id="SignalP"/>
    </source>
</evidence>
<dbReference type="EMBL" id="PGGW01000010">
    <property type="protein sequence ID" value="PJF01580.1"/>
    <property type="molecule type" value="Genomic_DNA"/>
</dbReference>
<sequence>MKSWRSRVAAAAGIAAVVIPLAAGSASADEVDHWGYRQVGGWRDYRACEQDGLYYLSQGWQNFYCKWEAPYWNLWVLPYKDQPPTRG</sequence>
<protein>
    <recommendedName>
        <fullName evidence="4">Secreted protein</fullName>
    </recommendedName>
</protein>
<evidence type="ECO:0000313" key="2">
    <source>
        <dbReference type="EMBL" id="PJF01580.1"/>
    </source>
</evidence>
<evidence type="ECO:0008006" key="4">
    <source>
        <dbReference type="Google" id="ProtNLM"/>
    </source>
</evidence>
<accession>A0A2M8MBL5</accession>
<keyword evidence="3" id="KW-1185">Reference proteome</keyword>
<proteinExistence type="predicted"/>
<feature type="signal peptide" evidence="1">
    <location>
        <begin position="1"/>
        <end position="28"/>
    </location>
</feature>
<feature type="chain" id="PRO_5014883152" description="Secreted protein" evidence="1">
    <location>
        <begin position="29"/>
        <end position="87"/>
    </location>
</feature>
<organism evidence="2 3">
    <name type="scientific">Streptomyces carminius</name>
    <dbReference type="NCBI Taxonomy" id="2665496"/>
    <lineage>
        <taxon>Bacteria</taxon>
        <taxon>Bacillati</taxon>
        <taxon>Actinomycetota</taxon>
        <taxon>Actinomycetes</taxon>
        <taxon>Kitasatosporales</taxon>
        <taxon>Streptomycetaceae</taxon>
        <taxon>Streptomyces</taxon>
    </lineage>
</organism>
<dbReference type="Proteomes" id="UP000230407">
    <property type="component" value="Unassembled WGS sequence"/>
</dbReference>
<keyword evidence="1" id="KW-0732">Signal</keyword>
<dbReference type="AlphaFoldDB" id="A0A2M8MBL5"/>
<evidence type="ECO:0000313" key="3">
    <source>
        <dbReference type="Proteomes" id="UP000230407"/>
    </source>
</evidence>
<name>A0A2M8MBL5_9ACTN</name>
<gene>
    <name evidence="2" type="ORF">CUT44_02695</name>
</gene>
<comment type="caution">
    <text evidence="2">The sequence shown here is derived from an EMBL/GenBank/DDBJ whole genome shotgun (WGS) entry which is preliminary data.</text>
</comment>